<evidence type="ECO:0000313" key="3">
    <source>
        <dbReference type="Proteomes" id="UP001317532"/>
    </source>
</evidence>
<keyword evidence="3" id="KW-1185">Reference proteome</keyword>
<accession>A0AAN1XWJ0</accession>
<evidence type="ECO:0000256" key="1">
    <source>
        <dbReference type="SAM" id="MobiDB-lite"/>
    </source>
</evidence>
<dbReference type="KEGG" id="vab:WPS_15700"/>
<proteinExistence type="predicted"/>
<protein>
    <submittedName>
        <fullName evidence="2">Uncharacterized protein</fullName>
    </submittedName>
</protein>
<feature type="region of interest" description="Disordered" evidence="1">
    <location>
        <begin position="73"/>
        <end position="92"/>
    </location>
</feature>
<organism evidence="2 3">
    <name type="scientific">Vulcanimicrobium alpinum</name>
    <dbReference type="NCBI Taxonomy" id="3016050"/>
    <lineage>
        <taxon>Bacteria</taxon>
        <taxon>Bacillati</taxon>
        <taxon>Vulcanimicrobiota</taxon>
        <taxon>Vulcanimicrobiia</taxon>
        <taxon>Vulcanimicrobiales</taxon>
        <taxon>Vulcanimicrobiaceae</taxon>
        <taxon>Vulcanimicrobium</taxon>
    </lineage>
</organism>
<reference evidence="2 3" key="1">
    <citation type="journal article" date="2022" name="ISME Commun">
        <title>Vulcanimicrobium alpinus gen. nov. sp. nov., the first cultivated representative of the candidate phylum 'Eremiobacterota', is a metabolically versatile aerobic anoxygenic phototroph.</title>
        <authorList>
            <person name="Yabe S."/>
            <person name="Muto K."/>
            <person name="Abe K."/>
            <person name="Yokota A."/>
            <person name="Staudigel H."/>
            <person name="Tebo B.M."/>
        </authorList>
    </citation>
    <scope>NUCLEOTIDE SEQUENCE [LARGE SCALE GENOMIC DNA]</scope>
    <source>
        <strain evidence="2 3">WC8-2</strain>
    </source>
</reference>
<dbReference type="Proteomes" id="UP001317532">
    <property type="component" value="Chromosome"/>
</dbReference>
<feature type="compositionally biased region" description="Polar residues" evidence="1">
    <location>
        <begin position="80"/>
        <end position="92"/>
    </location>
</feature>
<dbReference type="AlphaFoldDB" id="A0AAN1XWJ0"/>
<sequence>MPAGTVCDAEQVEVQSTTLVLPATAMDADFVPESDDVLRDDELVVTAGMLITTSTDAGLSAFDRTGGAKLLPPPLHAVTMSDNASAETGSRT</sequence>
<evidence type="ECO:0000313" key="2">
    <source>
        <dbReference type="EMBL" id="BDE06294.1"/>
    </source>
</evidence>
<gene>
    <name evidence="2" type="ORF">WPS_15700</name>
</gene>
<dbReference type="EMBL" id="AP025523">
    <property type="protein sequence ID" value="BDE06294.1"/>
    <property type="molecule type" value="Genomic_DNA"/>
</dbReference>
<name>A0AAN1XWJ0_UNVUL</name>